<proteinExistence type="predicted"/>
<keyword evidence="6" id="KW-1185">Reference proteome</keyword>
<dbReference type="GO" id="GO:0008270">
    <property type="term" value="F:zinc ion binding"/>
    <property type="evidence" value="ECO:0007669"/>
    <property type="project" value="InterPro"/>
</dbReference>
<dbReference type="InterPro" id="IPR021858">
    <property type="entry name" value="Fun_TF"/>
</dbReference>
<dbReference type="STRING" id="1658172.A0A1B7NQ10"/>
<dbReference type="PANTHER" id="PTHR47657:SF7">
    <property type="entry name" value="STEROL REGULATORY ELEMENT-BINDING PROTEIN ECM22"/>
    <property type="match status" value="1"/>
</dbReference>
<dbReference type="GO" id="GO:0000981">
    <property type="term" value="F:DNA-binding transcription factor activity, RNA polymerase II-specific"/>
    <property type="evidence" value="ECO:0007669"/>
    <property type="project" value="InterPro"/>
</dbReference>
<protein>
    <submittedName>
        <fullName evidence="5">Uncharacterized protein</fullName>
    </submittedName>
</protein>
<comment type="caution">
    <text evidence="5">The sequence shown here is derived from an EMBL/GenBank/DDBJ whole genome shotgun (WGS) entry which is preliminary data.</text>
</comment>
<dbReference type="CDD" id="cd00067">
    <property type="entry name" value="GAL4"/>
    <property type="match status" value="1"/>
</dbReference>
<evidence type="ECO:0000256" key="2">
    <source>
        <dbReference type="ARBA" id="ARBA00023163"/>
    </source>
</evidence>
<evidence type="ECO:0000256" key="4">
    <source>
        <dbReference type="SAM" id="MobiDB-lite"/>
    </source>
</evidence>
<dbReference type="OrthoDB" id="416217at2759"/>
<organism evidence="5 6">
    <name type="scientific">Emergomyces africanus</name>
    <dbReference type="NCBI Taxonomy" id="1955775"/>
    <lineage>
        <taxon>Eukaryota</taxon>
        <taxon>Fungi</taxon>
        <taxon>Dikarya</taxon>
        <taxon>Ascomycota</taxon>
        <taxon>Pezizomycotina</taxon>
        <taxon>Eurotiomycetes</taxon>
        <taxon>Eurotiomycetidae</taxon>
        <taxon>Onygenales</taxon>
        <taxon>Ajellomycetaceae</taxon>
        <taxon>Emergomyces</taxon>
    </lineage>
</organism>
<feature type="region of interest" description="Disordered" evidence="4">
    <location>
        <begin position="1"/>
        <end position="22"/>
    </location>
</feature>
<dbReference type="InterPro" id="IPR001138">
    <property type="entry name" value="Zn2Cys6_DnaBD"/>
</dbReference>
<reference evidence="5 6" key="1">
    <citation type="submission" date="2015-07" db="EMBL/GenBank/DDBJ databases">
        <title>Emmonsia species relationships and genome sequence.</title>
        <authorList>
            <person name="Cuomo C.A."/>
            <person name="Schwartz I.S."/>
            <person name="Kenyon C."/>
            <person name="de Hoog G.S."/>
            <person name="Govender N.P."/>
            <person name="Botha A."/>
            <person name="Moreno L."/>
            <person name="de Vries M."/>
            <person name="Munoz J.F."/>
            <person name="Stielow J.B."/>
        </authorList>
    </citation>
    <scope>NUCLEOTIDE SEQUENCE [LARGE SCALE GENOMIC DNA]</scope>
    <source>
        <strain evidence="5 6">CBS 136260</strain>
    </source>
</reference>
<gene>
    <name evidence="5" type="ORF">ACJ72_06774</name>
</gene>
<dbReference type="EMBL" id="LGUA01001247">
    <property type="protein sequence ID" value="OAX78914.1"/>
    <property type="molecule type" value="Genomic_DNA"/>
</dbReference>
<dbReference type="InterPro" id="IPR052400">
    <property type="entry name" value="Zn2-C6_fungal_TF"/>
</dbReference>
<name>A0A1B7NQ10_9EURO</name>
<dbReference type="PANTHER" id="PTHR47657">
    <property type="entry name" value="STEROL REGULATORY ELEMENT-BINDING PROTEIN ECM22"/>
    <property type="match status" value="1"/>
</dbReference>
<dbReference type="AlphaFoldDB" id="A0A1B7NQ10"/>
<evidence type="ECO:0000256" key="1">
    <source>
        <dbReference type="ARBA" id="ARBA00023015"/>
    </source>
</evidence>
<dbReference type="Pfam" id="PF11951">
    <property type="entry name" value="Fungal_trans_2"/>
    <property type="match status" value="1"/>
</dbReference>
<accession>A0A1B7NQ10</accession>
<keyword evidence="1" id="KW-0805">Transcription regulation</keyword>
<sequence>MSCRSQSQPAADSSGPITEPEECLTDRHKRQKSILHRRSHFKTRTGCKTLQCDEQRPSCRNCLRRGAECDFLAESSVYPNYLRQDATASAALNMLDLQLMHNFSTSTYATLSCHPSIRNFWKGPVVQMACRCDYVMRTVLAISALHLANYSHDRKEMYTSTALTYHRIAAREAMGLMSNIKKEEANNLFVFSVLTIFFALGGPEGSSGDTFFFEDSSFPEWLFLLRGTKSLLELMGPDLMQGALSPLFAQAKRSRRWAKNVDRETETPMTGPLDELEELVSNTVDDEKARGIYRYAINELRHISNSSFSDASQQIDITHAFTWIYLVLDEFLPLLKVPTQESVAIFSFFCVFLKGLEVHWWMQGWSERLIRKAHKLLDEEHKLWITWPTEEIGCVL</sequence>
<feature type="compositionally biased region" description="Polar residues" evidence="4">
    <location>
        <begin position="1"/>
        <end position="11"/>
    </location>
</feature>
<evidence type="ECO:0000313" key="5">
    <source>
        <dbReference type="EMBL" id="OAX78914.1"/>
    </source>
</evidence>
<keyword evidence="2" id="KW-0804">Transcription</keyword>
<keyword evidence="3" id="KW-0539">Nucleus</keyword>
<dbReference type="Proteomes" id="UP000091918">
    <property type="component" value="Unassembled WGS sequence"/>
</dbReference>
<evidence type="ECO:0000313" key="6">
    <source>
        <dbReference type="Proteomes" id="UP000091918"/>
    </source>
</evidence>
<evidence type="ECO:0000256" key="3">
    <source>
        <dbReference type="ARBA" id="ARBA00023242"/>
    </source>
</evidence>